<sequence length="251" mass="27516">MYETRERPADGYKAIPAVFQYSAGVAALPGFRIERVRFAEPVPLMAGFTKIADYLRGIGRPLTAFCQCELRSPGQFTEEGFRQFNLGYARTLEEWGILAEGYNPVARSNVCPELTPPAEPGFHSFSFTLPDAGAAHSFVTAGSGESTEGKGSYEEKTIALGDTSPSGLRRKAQFVLDEMERRMAALGGSWGMATAAQVYTIHDIHPILGDELVRRGAARHGVTWHHCRPPVVGLEYEMDVRGLPLERVIPA</sequence>
<name>A0A9X1L9X7_9PROT</name>
<evidence type="ECO:0008006" key="3">
    <source>
        <dbReference type="Google" id="ProtNLM"/>
    </source>
</evidence>
<keyword evidence="2" id="KW-1185">Reference proteome</keyword>
<evidence type="ECO:0000313" key="1">
    <source>
        <dbReference type="EMBL" id="MCB4821588.1"/>
    </source>
</evidence>
<gene>
    <name evidence="1" type="ORF">LHA35_07570</name>
</gene>
<dbReference type="RefSeq" id="WP_226606510.1">
    <property type="nucleotide sequence ID" value="NZ_JAJAQI010000008.1"/>
</dbReference>
<protein>
    <recommendedName>
        <fullName evidence="3">RidA family protein</fullName>
    </recommendedName>
</protein>
<comment type="caution">
    <text evidence="1">The sequence shown here is derived from an EMBL/GenBank/DDBJ whole genome shotgun (WGS) entry which is preliminary data.</text>
</comment>
<proteinExistence type="predicted"/>
<dbReference type="EMBL" id="JAJAQI010000008">
    <property type="protein sequence ID" value="MCB4821588.1"/>
    <property type="molecule type" value="Genomic_DNA"/>
</dbReference>
<evidence type="ECO:0000313" key="2">
    <source>
        <dbReference type="Proteomes" id="UP001139311"/>
    </source>
</evidence>
<accession>A0A9X1L9X7</accession>
<dbReference type="Proteomes" id="UP001139311">
    <property type="component" value="Unassembled WGS sequence"/>
</dbReference>
<dbReference type="AlphaFoldDB" id="A0A9X1L9X7"/>
<organism evidence="1 2">
    <name type="scientific">Roseicella aerolata</name>
    <dbReference type="NCBI Taxonomy" id="2883479"/>
    <lineage>
        <taxon>Bacteria</taxon>
        <taxon>Pseudomonadati</taxon>
        <taxon>Pseudomonadota</taxon>
        <taxon>Alphaproteobacteria</taxon>
        <taxon>Acetobacterales</taxon>
        <taxon>Roseomonadaceae</taxon>
        <taxon>Roseicella</taxon>
    </lineage>
</organism>
<reference evidence="1" key="1">
    <citation type="submission" date="2021-10" db="EMBL/GenBank/DDBJ databases">
        <title>Roseicella aerolatum sp. nov., isolated from aerosols of e-waste dismantling site.</title>
        <authorList>
            <person name="Qin T."/>
        </authorList>
    </citation>
    <scope>NUCLEOTIDE SEQUENCE</scope>
    <source>
        <strain evidence="1">GB24</strain>
    </source>
</reference>